<dbReference type="Proteomes" id="UP000828390">
    <property type="component" value="Unassembled WGS sequence"/>
</dbReference>
<evidence type="ECO:0000313" key="2">
    <source>
        <dbReference type="Proteomes" id="UP000828390"/>
    </source>
</evidence>
<protein>
    <submittedName>
        <fullName evidence="1">Uncharacterized protein</fullName>
    </submittedName>
</protein>
<organism evidence="1 2">
    <name type="scientific">Dreissena polymorpha</name>
    <name type="common">Zebra mussel</name>
    <name type="synonym">Mytilus polymorpha</name>
    <dbReference type="NCBI Taxonomy" id="45954"/>
    <lineage>
        <taxon>Eukaryota</taxon>
        <taxon>Metazoa</taxon>
        <taxon>Spiralia</taxon>
        <taxon>Lophotrochozoa</taxon>
        <taxon>Mollusca</taxon>
        <taxon>Bivalvia</taxon>
        <taxon>Autobranchia</taxon>
        <taxon>Heteroconchia</taxon>
        <taxon>Euheterodonta</taxon>
        <taxon>Imparidentia</taxon>
        <taxon>Neoheterodontei</taxon>
        <taxon>Myida</taxon>
        <taxon>Dreissenoidea</taxon>
        <taxon>Dreissenidae</taxon>
        <taxon>Dreissena</taxon>
    </lineage>
</organism>
<accession>A0A9D4S2K5</accession>
<sequence>MFTNTRQFYRKPQCCVNVHRLYVQKIIVKAEIQADGRIEIYAKAAGYSSKESRNVQEEMGERKIKESQ</sequence>
<keyword evidence="2" id="KW-1185">Reference proteome</keyword>
<comment type="caution">
    <text evidence="1">The sequence shown here is derived from an EMBL/GenBank/DDBJ whole genome shotgun (WGS) entry which is preliminary data.</text>
</comment>
<proteinExistence type="predicted"/>
<reference evidence="1" key="2">
    <citation type="submission" date="2020-11" db="EMBL/GenBank/DDBJ databases">
        <authorList>
            <person name="McCartney M.A."/>
            <person name="Auch B."/>
            <person name="Kono T."/>
            <person name="Mallez S."/>
            <person name="Becker A."/>
            <person name="Gohl D.M."/>
            <person name="Silverstein K.A.T."/>
            <person name="Koren S."/>
            <person name="Bechman K.B."/>
            <person name="Herman A."/>
            <person name="Abrahante J.E."/>
            <person name="Garbe J."/>
        </authorList>
    </citation>
    <scope>NUCLEOTIDE SEQUENCE</scope>
    <source>
        <strain evidence="1">Duluth1</strain>
        <tissue evidence="1">Whole animal</tissue>
    </source>
</reference>
<dbReference type="AlphaFoldDB" id="A0A9D4S2K5"/>
<name>A0A9D4S2K5_DREPO</name>
<evidence type="ECO:0000313" key="1">
    <source>
        <dbReference type="EMBL" id="KAH3887507.1"/>
    </source>
</evidence>
<gene>
    <name evidence="1" type="ORF">DPMN_011524</name>
</gene>
<dbReference type="EMBL" id="JAIWYP010000001">
    <property type="protein sequence ID" value="KAH3887507.1"/>
    <property type="molecule type" value="Genomic_DNA"/>
</dbReference>
<reference evidence="1" key="1">
    <citation type="journal article" date="2019" name="bioRxiv">
        <title>The Genome of the Zebra Mussel, Dreissena polymorpha: A Resource for Invasive Species Research.</title>
        <authorList>
            <person name="McCartney M.A."/>
            <person name="Auch B."/>
            <person name="Kono T."/>
            <person name="Mallez S."/>
            <person name="Zhang Y."/>
            <person name="Obille A."/>
            <person name="Becker A."/>
            <person name="Abrahante J.E."/>
            <person name="Garbe J."/>
            <person name="Badalamenti J.P."/>
            <person name="Herman A."/>
            <person name="Mangelson H."/>
            <person name="Liachko I."/>
            <person name="Sullivan S."/>
            <person name="Sone E.D."/>
            <person name="Koren S."/>
            <person name="Silverstein K.A.T."/>
            <person name="Beckman K.B."/>
            <person name="Gohl D.M."/>
        </authorList>
    </citation>
    <scope>NUCLEOTIDE SEQUENCE</scope>
    <source>
        <strain evidence="1">Duluth1</strain>
        <tissue evidence="1">Whole animal</tissue>
    </source>
</reference>